<protein>
    <submittedName>
        <fullName evidence="3">Uncharacterized protein</fullName>
    </submittedName>
</protein>
<name>A0A915A2H5_PARUN</name>
<evidence type="ECO:0000313" key="3">
    <source>
        <dbReference type="WBParaSite" id="PgE021_g004_t01"/>
    </source>
</evidence>
<proteinExistence type="predicted"/>
<keyword evidence="2" id="KW-1185">Reference proteome</keyword>
<keyword evidence="1" id="KW-1133">Transmembrane helix</keyword>
<dbReference type="Proteomes" id="UP000887569">
    <property type="component" value="Unplaced"/>
</dbReference>
<accession>A0A915A2H5</accession>
<feature type="transmembrane region" description="Helical" evidence="1">
    <location>
        <begin position="60"/>
        <end position="88"/>
    </location>
</feature>
<evidence type="ECO:0000256" key="1">
    <source>
        <dbReference type="SAM" id="Phobius"/>
    </source>
</evidence>
<dbReference type="AlphaFoldDB" id="A0A915A2H5"/>
<keyword evidence="1" id="KW-0812">Transmembrane</keyword>
<sequence>MKTVDENCFERSLQTVPKASLDISCCRAHLCNAPFRKDRTNVTITEMRNVEKRFYSRRQLIASVAVAVIFLDTILILLCSLCFLKGYLYCTPPL</sequence>
<keyword evidence="1" id="KW-0472">Membrane</keyword>
<dbReference type="WBParaSite" id="PgE021_g004_t01">
    <property type="protein sequence ID" value="PgE021_g004_t01"/>
    <property type="gene ID" value="PgE021_g004"/>
</dbReference>
<evidence type="ECO:0000313" key="2">
    <source>
        <dbReference type="Proteomes" id="UP000887569"/>
    </source>
</evidence>
<organism evidence="2 3">
    <name type="scientific">Parascaris univalens</name>
    <name type="common">Nematode worm</name>
    <dbReference type="NCBI Taxonomy" id="6257"/>
    <lineage>
        <taxon>Eukaryota</taxon>
        <taxon>Metazoa</taxon>
        <taxon>Ecdysozoa</taxon>
        <taxon>Nematoda</taxon>
        <taxon>Chromadorea</taxon>
        <taxon>Rhabditida</taxon>
        <taxon>Spirurina</taxon>
        <taxon>Ascaridomorpha</taxon>
        <taxon>Ascaridoidea</taxon>
        <taxon>Ascarididae</taxon>
        <taxon>Parascaris</taxon>
    </lineage>
</organism>
<reference evidence="3" key="1">
    <citation type="submission" date="2022-11" db="UniProtKB">
        <authorList>
            <consortium name="WormBaseParasite"/>
        </authorList>
    </citation>
    <scope>IDENTIFICATION</scope>
</reference>